<dbReference type="InterPro" id="IPR004712">
    <property type="entry name" value="Na+/H+_antiporter_fungi"/>
</dbReference>
<evidence type="ECO:0000256" key="4">
    <source>
        <dbReference type="ARBA" id="ARBA00023136"/>
    </source>
</evidence>
<evidence type="ECO:0000313" key="9">
    <source>
        <dbReference type="Proteomes" id="UP001324287"/>
    </source>
</evidence>
<evidence type="ECO:0000259" key="7">
    <source>
        <dbReference type="Pfam" id="PF00999"/>
    </source>
</evidence>
<protein>
    <submittedName>
        <fullName evidence="8">Cation:proton antiporter</fullName>
    </submittedName>
</protein>
<name>A0ABZ1B788_9ACTN</name>
<feature type="domain" description="Cation/H+ exchanger transmembrane" evidence="7">
    <location>
        <begin position="1"/>
        <end position="156"/>
    </location>
</feature>
<reference evidence="8 9" key="1">
    <citation type="submission" date="2023-12" db="EMBL/GenBank/DDBJ databases">
        <title>Blastococcus brunescens sp. nov., an actonobacterium isolated from sandstone collected in sahara desert.</title>
        <authorList>
            <person name="Gtari M."/>
            <person name="Ghodhbane F."/>
        </authorList>
    </citation>
    <scope>NUCLEOTIDE SEQUENCE [LARGE SCALE GENOMIC DNA]</scope>
    <source>
        <strain evidence="8 9">BMG 8361</strain>
    </source>
</reference>
<dbReference type="Pfam" id="PF00999">
    <property type="entry name" value="Na_H_Exchanger"/>
    <property type="match status" value="1"/>
</dbReference>
<evidence type="ECO:0000256" key="6">
    <source>
        <dbReference type="SAM" id="Phobius"/>
    </source>
</evidence>
<keyword evidence="4 6" id="KW-0472">Membrane</keyword>
<proteinExistence type="predicted"/>
<feature type="transmembrane region" description="Helical" evidence="6">
    <location>
        <begin position="6"/>
        <end position="30"/>
    </location>
</feature>
<evidence type="ECO:0000256" key="3">
    <source>
        <dbReference type="ARBA" id="ARBA00022989"/>
    </source>
</evidence>
<sequence length="178" mass="18738">MLALAVLGLSGLIHVDGILAVFACGLAFNVVSTGSERTDDAPIDEAVNRFLVLPLFVGLGAVLPWSAWAELGWRGPALVVGVLLLRRLPIVWLLRRPLHLGRPDALFLGWFGPIGVSAVFYLALEADHLRLDPVVLAAGSLVVAASTLAHGITSSPGRDLYRRATSSDATGSDAPSRA</sequence>
<evidence type="ECO:0000313" key="8">
    <source>
        <dbReference type="EMBL" id="WRL66660.1"/>
    </source>
</evidence>
<dbReference type="Proteomes" id="UP001324287">
    <property type="component" value="Chromosome"/>
</dbReference>
<evidence type="ECO:0000256" key="5">
    <source>
        <dbReference type="SAM" id="MobiDB-lite"/>
    </source>
</evidence>
<dbReference type="PANTHER" id="PTHR31382:SF1">
    <property type="entry name" value="SODIUM ION_PROTON EXCHANGER (EUROFUNG)"/>
    <property type="match status" value="1"/>
</dbReference>
<dbReference type="PANTHER" id="PTHR31382">
    <property type="entry name" value="NA(+)/H(+) ANTIPORTER"/>
    <property type="match status" value="1"/>
</dbReference>
<keyword evidence="3 6" id="KW-1133">Transmembrane helix</keyword>
<keyword evidence="2 6" id="KW-0812">Transmembrane</keyword>
<comment type="subcellular location">
    <subcellularLocation>
        <location evidence="1">Membrane</location>
        <topology evidence="1">Multi-pass membrane protein</topology>
    </subcellularLocation>
</comment>
<accession>A0ABZ1B788</accession>
<dbReference type="EMBL" id="CP141261">
    <property type="protein sequence ID" value="WRL66660.1"/>
    <property type="molecule type" value="Genomic_DNA"/>
</dbReference>
<evidence type="ECO:0000256" key="2">
    <source>
        <dbReference type="ARBA" id="ARBA00022692"/>
    </source>
</evidence>
<feature type="transmembrane region" description="Helical" evidence="6">
    <location>
        <begin position="50"/>
        <end position="69"/>
    </location>
</feature>
<evidence type="ECO:0000256" key="1">
    <source>
        <dbReference type="ARBA" id="ARBA00004141"/>
    </source>
</evidence>
<feature type="region of interest" description="Disordered" evidence="5">
    <location>
        <begin position="159"/>
        <end position="178"/>
    </location>
</feature>
<feature type="transmembrane region" description="Helical" evidence="6">
    <location>
        <begin position="75"/>
        <end position="94"/>
    </location>
</feature>
<gene>
    <name evidence="8" type="ORF">U6N30_15475</name>
</gene>
<feature type="transmembrane region" description="Helical" evidence="6">
    <location>
        <begin position="106"/>
        <end position="123"/>
    </location>
</feature>
<keyword evidence="9" id="KW-1185">Reference proteome</keyword>
<dbReference type="InterPro" id="IPR006153">
    <property type="entry name" value="Cation/H_exchanger_TM"/>
</dbReference>
<organism evidence="8 9">
    <name type="scientific">Blastococcus brunescens</name>
    <dbReference type="NCBI Taxonomy" id="1564165"/>
    <lineage>
        <taxon>Bacteria</taxon>
        <taxon>Bacillati</taxon>
        <taxon>Actinomycetota</taxon>
        <taxon>Actinomycetes</taxon>
        <taxon>Geodermatophilales</taxon>
        <taxon>Geodermatophilaceae</taxon>
        <taxon>Blastococcus</taxon>
    </lineage>
</organism>
<feature type="transmembrane region" description="Helical" evidence="6">
    <location>
        <begin position="135"/>
        <end position="153"/>
    </location>
</feature>
<dbReference type="RefSeq" id="WP_324277972.1">
    <property type="nucleotide sequence ID" value="NZ_CP141261.1"/>
</dbReference>